<keyword evidence="1" id="KW-0812">Transmembrane</keyword>
<keyword evidence="1" id="KW-1133">Transmembrane helix</keyword>
<dbReference type="Proteomes" id="UP000494252">
    <property type="component" value="Unassembled WGS sequence"/>
</dbReference>
<name>A0A6J5FFN5_9BURK</name>
<gene>
    <name evidence="2" type="ORF">LMG27177_00197</name>
</gene>
<dbReference type="EMBL" id="CADIKI010000001">
    <property type="protein sequence ID" value="CAB3776715.1"/>
    <property type="molecule type" value="Genomic_DNA"/>
</dbReference>
<keyword evidence="1" id="KW-0472">Membrane</keyword>
<evidence type="ECO:0000256" key="1">
    <source>
        <dbReference type="SAM" id="Phobius"/>
    </source>
</evidence>
<proteinExistence type="predicted"/>
<evidence type="ECO:0000313" key="2">
    <source>
        <dbReference type="EMBL" id="CAB3776715.1"/>
    </source>
</evidence>
<keyword evidence="3" id="KW-1185">Reference proteome</keyword>
<dbReference type="AlphaFoldDB" id="A0A6J5FFN5"/>
<protein>
    <submittedName>
        <fullName evidence="2">Uncharacterized protein</fullName>
    </submittedName>
</protein>
<accession>A0A6J5FFN5</accession>
<organism evidence="2 3">
    <name type="scientific">Paraburkholderia fynbosensis</name>
    <dbReference type="NCBI Taxonomy" id="1200993"/>
    <lineage>
        <taxon>Bacteria</taxon>
        <taxon>Pseudomonadati</taxon>
        <taxon>Pseudomonadota</taxon>
        <taxon>Betaproteobacteria</taxon>
        <taxon>Burkholderiales</taxon>
        <taxon>Burkholderiaceae</taxon>
        <taxon>Paraburkholderia</taxon>
    </lineage>
</organism>
<feature type="transmembrane region" description="Helical" evidence="1">
    <location>
        <begin position="58"/>
        <end position="81"/>
    </location>
</feature>
<reference evidence="2 3" key="1">
    <citation type="submission" date="2020-04" db="EMBL/GenBank/DDBJ databases">
        <authorList>
            <person name="De Canck E."/>
        </authorList>
    </citation>
    <scope>NUCLEOTIDE SEQUENCE [LARGE SCALE GENOMIC DNA]</scope>
    <source>
        <strain evidence="2 3">LMG 27177</strain>
    </source>
</reference>
<evidence type="ECO:0000313" key="3">
    <source>
        <dbReference type="Proteomes" id="UP000494252"/>
    </source>
</evidence>
<sequence>MLRFARYAPANSLDAAAAREVHVGRRGHRRKGPLIHPAAHLQRAADATAILFNRVQRLALTATSVPSLSVSVFVLPLTGIVKRRI</sequence>